<gene>
    <name evidence="1" type="ORF">Mgra_00006950</name>
</gene>
<comment type="caution">
    <text evidence="1">The sequence shown here is derived from an EMBL/GenBank/DDBJ whole genome shotgun (WGS) entry which is preliminary data.</text>
</comment>
<sequence length="279" mass="32190">MTESSSTLDLDRETNDDSVTSNKIINELVFDLEKRVCFEYVENKLKLVRPYWPSDLGGSDVYSICGDGYIEIKNDTSIDYINFNSEVARDNGFWIVKLLMIPFENNIIGNIIAENIFNKPNESFGLNCTTFTLFYYKIKCQFKEIAWVGLGLEHGNDFFALLPMDKFIYYRFQNVVKTIKISPFYLNSGDIFGCGLVYPPLNMSNKLAPYIFFTQNGKQIGKAILLKQNYKYMGPNIGLNSCSIEANFGKDLISKPFMYRISNHYIAEEFYKDEEFSDN</sequence>
<dbReference type="OrthoDB" id="258495at2759"/>
<protein>
    <recommendedName>
        <fullName evidence="3">SPRY domain-containing protein</fullName>
    </recommendedName>
</protein>
<dbReference type="AlphaFoldDB" id="A0A8S9ZJV1"/>
<reference evidence="1" key="1">
    <citation type="journal article" date="2020" name="Ecol. Evol.">
        <title>Genome structure and content of the rice root-knot nematode (Meloidogyne graminicola).</title>
        <authorList>
            <person name="Phan N.T."/>
            <person name="Danchin E.G.J."/>
            <person name="Klopp C."/>
            <person name="Perfus-Barbeoch L."/>
            <person name="Kozlowski D.K."/>
            <person name="Koutsovoulos G.D."/>
            <person name="Lopez-Roques C."/>
            <person name="Bouchez O."/>
            <person name="Zahm M."/>
            <person name="Besnard G."/>
            <person name="Bellafiore S."/>
        </authorList>
    </citation>
    <scope>NUCLEOTIDE SEQUENCE</scope>
    <source>
        <strain evidence="1">VN-18</strain>
    </source>
</reference>
<dbReference type="EMBL" id="JABEBT010000072">
    <property type="protein sequence ID" value="KAF7633641.1"/>
    <property type="molecule type" value="Genomic_DNA"/>
</dbReference>
<evidence type="ECO:0000313" key="1">
    <source>
        <dbReference type="EMBL" id="KAF7633641.1"/>
    </source>
</evidence>
<name>A0A8S9ZJV1_9BILA</name>
<evidence type="ECO:0008006" key="3">
    <source>
        <dbReference type="Google" id="ProtNLM"/>
    </source>
</evidence>
<proteinExistence type="predicted"/>
<keyword evidence="2" id="KW-1185">Reference proteome</keyword>
<dbReference type="Proteomes" id="UP000605970">
    <property type="component" value="Unassembled WGS sequence"/>
</dbReference>
<organism evidence="1 2">
    <name type="scientific">Meloidogyne graminicola</name>
    <dbReference type="NCBI Taxonomy" id="189291"/>
    <lineage>
        <taxon>Eukaryota</taxon>
        <taxon>Metazoa</taxon>
        <taxon>Ecdysozoa</taxon>
        <taxon>Nematoda</taxon>
        <taxon>Chromadorea</taxon>
        <taxon>Rhabditida</taxon>
        <taxon>Tylenchina</taxon>
        <taxon>Tylenchomorpha</taxon>
        <taxon>Tylenchoidea</taxon>
        <taxon>Meloidogynidae</taxon>
        <taxon>Meloidogyninae</taxon>
        <taxon>Meloidogyne</taxon>
    </lineage>
</organism>
<dbReference type="Gene3D" id="2.60.120.920">
    <property type="match status" value="1"/>
</dbReference>
<evidence type="ECO:0000313" key="2">
    <source>
        <dbReference type="Proteomes" id="UP000605970"/>
    </source>
</evidence>
<dbReference type="InterPro" id="IPR043136">
    <property type="entry name" value="B30.2/SPRY_sf"/>
</dbReference>
<accession>A0A8S9ZJV1</accession>